<accession>A0AAX4HPD0</accession>
<dbReference type="Proteomes" id="UP001324634">
    <property type="component" value="Chromosome"/>
</dbReference>
<evidence type="ECO:0000313" key="1">
    <source>
        <dbReference type="EMBL" id="WPU65104.1"/>
    </source>
</evidence>
<keyword evidence="2" id="KW-1185">Reference proteome</keyword>
<dbReference type="AlphaFoldDB" id="A0AAX4HPD0"/>
<protein>
    <submittedName>
        <fullName evidence="1">Uncharacterized protein</fullName>
    </submittedName>
</protein>
<sequence length="242" mass="28711">MRKALTASTVRVKKLKRPEIERMYQLFSEYYQNHTLETFEHDLYEKNHVIILRDKHDRSIQGFSTLLRVPLKKAGKNVLGVYSGDTVTNKEYWGSPALGIEFLKYLWKLKMKRPGTAVYWFLISKGYKTYLLMANNFAYHYPRHDQPTPPEYKTLMNEFYAKKFGEHYHADTGIIAYEGRSCALREHVADITPELLQEPRVAFFQKQNPKWQDGHELTCIAKMTVWMPFKYALKKTFQVRRK</sequence>
<dbReference type="KEGG" id="psti:SOO65_20615"/>
<name>A0AAX4HPD0_9BACT</name>
<dbReference type="RefSeq" id="WP_321395155.1">
    <property type="nucleotide sequence ID" value="NZ_CP139487.1"/>
</dbReference>
<evidence type="ECO:0000313" key="2">
    <source>
        <dbReference type="Proteomes" id="UP001324634"/>
    </source>
</evidence>
<gene>
    <name evidence="1" type="ORF">SOO65_20615</name>
</gene>
<dbReference type="EMBL" id="CP139487">
    <property type="protein sequence ID" value="WPU65104.1"/>
    <property type="molecule type" value="Genomic_DNA"/>
</dbReference>
<proteinExistence type="predicted"/>
<organism evidence="1 2">
    <name type="scientific">Peredibacter starrii</name>
    <dbReference type="NCBI Taxonomy" id="28202"/>
    <lineage>
        <taxon>Bacteria</taxon>
        <taxon>Pseudomonadati</taxon>
        <taxon>Bdellovibrionota</taxon>
        <taxon>Bacteriovoracia</taxon>
        <taxon>Bacteriovoracales</taxon>
        <taxon>Bacteriovoracaceae</taxon>
        <taxon>Peredibacter</taxon>
    </lineage>
</organism>
<reference evidence="1 2" key="1">
    <citation type="submission" date="2023-11" db="EMBL/GenBank/DDBJ databases">
        <title>Peredibacter starrii A3.12.</title>
        <authorList>
            <person name="Mitchell R.J."/>
        </authorList>
    </citation>
    <scope>NUCLEOTIDE SEQUENCE [LARGE SCALE GENOMIC DNA]</scope>
    <source>
        <strain evidence="1 2">A3.12</strain>
    </source>
</reference>